<evidence type="ECO:0008006" key="4">
    <source>
        <dbReference type="Google" id="ProtNLM"/>
    </source>
</evidence>
<reference evidence="2 3" key="1">
    <citation type="journal article" date="2019" name="Int. J. Syst. Evol. Microbiol.">
        <title>The Global Catalogue of Microorganisms (GCM) 10K type strain sequencing project: providing services to taxonomists for standard genome sequencing and annotation.</title>
        <authorList>
            <consortium name="The Broad Institute Genomics Platform"/>
            <consortium name="The Broad Institute Genome Sequencing Center for Infectious Disease"/>
            <person name="Wu L."/>
            <person name="Ma J."/>
        </authorList>
    </citation>
    <scope>NUCLEOTIDE SEQUENCE [LARGE SCALE GENOMIC DNA]</scope>
    <source>
        <strain evidence="2 3">JCM 14323</strain>
    </source>
</reference>
<sequence>MEWWAEAWNSVAQFFGYDEWVWGSAADWFAAIGTIAAVGVTIAVVFREANLRKRSQTDQVTVRLEYAVTWYYVVVSNRSSHPFPYVEVYWRKKGDRGRPKSAATYPDTNGDDIDAGETILLDASMPQGIEYTGTVIAVMCDAQGRMWHRVVTGDKYVSARRSAQFTRGIKFPFIERRWFRTP</sequence>
<dbReference type="EMBL" id="BAAANK010000007">
    <property type="protein sequence ID" value="GAA1838563.1"/>
    <property type="molecule type" value="Genomic_DNA"/>
</dbReference>
<keyword evidence="3" id="KW-1185">Reference proteome</keyword>
<evidence type="ECO:0000256" key="1">
    <source>
        <dbReference type="SAM" id="Phobius"/>
    </source>
</evidence>
<comment type="caution">
    <text evidence="2">The sequence shown here is derived from an EMBL/GenBank/DDBJ whole genome shotgun (WGS) entry which is preliminary data.</text>
</comment>
<feature type="transmembrane region" description="Helical" evidence="1">
    <location>
        <begin position="20"/>
        <end position="46"/>
    </location>
</feature>
<organism evidence="2 3">
    <name type="scientific">Agromyces salentinus</name>
    <dbReference type="NCBI Taxonomy" id="269421"/>
    <lineage>
        <taxon>Bacteria</taxon>
        <taxon>Bacillati</taxon>
        <taxon>Actinomycetota</taxon>
        <taxon>Actinomycetes</taxon>
        <taxon>Micrococcales</taxon>
        <taxon>Microbacteriaceae</taxon>
        <taxon>Agromyces</taxon>
    </lineage>
</organism>
<keyword evidence="1" id="KW-1133">Transmembrane helix</keyword>
<dbReference type="Proteomes" id="UP001501746">
    <property type="component" value="Unassembled WGS sequence"/>
</dbReference>
<evidence type="ECO:0000313" key="3">
    <source>
        <dbReference type="Proteomes" id="UP001501746"/>
    </source>
</evidence>
<gene>
    <name evidence="2" type="ORF">GCM10009750_25330</name>
</gene>
<accession>A0ABN2MTX9</accession>
<proteinExistence type="predicted"/>
<protein>
    <recommendedName>
        <fullName evidence="4">DUF3592 domain-containing protein</fullName>
    </recommendedName>
</protein>
<dbReference type="RefSeq" id="WP_157426747.1">
    <property type="nucleotide sequence ID" value="NZ_BAAANK010000007.1"/>
</dbReference>
<evidence type="ECO:0000313" key="2">
    <source>
        <dbReference type="EMBL" id="GAA1838563.1"/>
    </source>
</evidence>
<name>A0ABN2MTX9_9MICO</name>
<keyword evidence="1" id="KW-0472">Membrane</keyword>
<keyword evidence="1" id="KW-0812">Transmembrane</keyword>